<dbReference type="AlphaFoldDB" id="A0A5C3QP28"/>
<dbReference type="STRING" id="1884261.A0A5C3QP28"/>
<dbReference type="InterPro" id="IPR033464">
    <property type="entry name" value="CSN8_PSD8_EIF3K"/>
</dbReference>
<feature type="domain" description="CSN8/PSMD8/EIF3K" evidence="6">
    <location>
        <begin position="96"/>
        <end position="235"/>
    </location>
</feature>
<evidence type="ECO:0000256" key="5">
    <source>
        <dbReference type="ARBA" id="ARBA00023242"/>
    </source>
</evidence>
<dbReference type="GO" id="GO:0005737">
    <property type="term" value="C:cytoplasm"/>
    <property type="evidence" value="ECO:0007669"/>
    <property type="project" value="UniProtKB-SubCell"/>
</dbReference>
<dbReference type="Pfam" id="PF10075">
    <property type="entry name" value="CSN8_PSD8_EIF3K"/>
    <property type="match status" value="1"/>
</dbReference>
<keyword evidence="4" id="KW-0736">Signalosome</keyword>
<dbReference type="PANTHER" id="PTHR13339:SF0">
    <property type="entry name" value="COP9 SIGNALOSOME COMPLEX SUBUNIT 8"/>
    <property type="match status" value="1"/>
</dbReference>
<dbReference type="OrthoDB" id="5351233at2759"/>
<gene>
    <name evidence="7" type="ORF">BDV98DRAFT_564672</name>
</gene>
<evidence type="ECO:0000256" key="3">
    <source>
        <dbReference type="ARBA" id="ARBA00022490"/>
    </source>
</evidence>
<evidence type="ECO:0000256" key="2">
    <source>
        <dbReference type="ARBA" id="ARBA00004496"/>
    </source>
</evidence>
<dbReference type="Gene3D" id="1.25.40.990">
    <property type="match status" value="1"/>
</dbReference>
<comment type="subcellular location">
    <subcellularLocation>
        <location evidence="2">Cytoplasm</location>
    </subcellularLocation>
    <subcellularLocation>
        <location evidence="1">Nucleus</location>
    </subcellularLocation>
</comment>
<dbReference type="Proteomes" id="UP000305067">
    <property type="component" value="Unassembled WGS sequence"/>
</dbReference>
<dbReference type="InterPro" id="IPR033205">
    <property type="entry name" value="COP9_CSN8"/>
</dbReference>
<evidence type="ECO:0000313" key="7">
    <source>
        <dbReference type="EMBL" id="TFL03706.1"/>
    </source>
</evidence>
<dbReference type="GO" id="GO:0010387">
    <property type="term" value="P:COP9 signalosome assembly"/>
    <property type="evidence" value="ECO:0007669"/>
    <property type="project" value="InterPro"/>
</dbReference>
<dbReference type="GO" id="GO:0000338">
    <property type="term" value="P:protein deneddylation"/>
    <property type="evidence" value="ECO:0007669"/>
    <property type="project" value="InterPro"/>
</dbReference>
<keyword evidence="5" id="KW-0539">Nucleus</keyword>
<keyword evidence="8" id="KW-1185">Reference proteome</keyword>
<evidence type="ECO:0000259" key="6">
    <source>
        <dbReference type="Pfam" id="PF10075"/>
    </source>
</evidence>
<evidence type="ECO:0000313" key="8">
    <source>
        <dbReference type="Proteomes" id="UP000305067"/>
    </source>
</evidence>
<dbReference type="PANTHER" id="PTHR13339">
    <property type="entry name" value="COP9 SIGNALOSOME COMPLEX SUBUNIT 8"/>
    <property type="match status" value="1"/>
</dbReference>
<evidence type="ECO:0000256" key="1">
    <source>
        <dbReference type="ARBA" id="ARBA00004123"/>
    </source>
</evidence>
<keyword evidence="3" id="KW-0963">Cytoplasm</keyword>
<proteinExistence type="predicted"/>
<sequence length="272" mass="29623">MSNGTLTPPPLSAVEIHDQAKDVLNAPPPTVAPPPPQPPVVATPTIQQQHQQSNLGAAQIHSALDSIQRNEFSVAITKLERLDMNVSLQATEKLSVASLLALLYMIQDTLPSAYATLTRLPLVLQKKVAYQSFWELFSAVWERKFASVYSRAQSFHTRIGSSPVELEGELVEIVKSLTITFVHRFRLRTLTLLSTAYDAVPVALAESFLGLPAQELLVDLQKQGWTFDQGSQVFVPPFNKQSNGPSATSAASGPSTLNNFRAIAGSVTHLEL</sequence>
<dbReference type="GO" id="GO:0008180">
    <property type="term" value="C:COP9 signalosome"/>
    <property type="evidence" value="ECO:0007669"/>
    <property type="project" value="UniProtKB-KW"/>
</dbReference>
<dbReference type="EMBL" id="ML178820">
    <property type="protein sequence ID" value="TFL03706.1"/>
    <property type="molecule type" value="Genomic_DNA"/>
</dbReference>
<accession>A0A5C3QP28</accession>
<reference evidence="7 8" key="1">
    <citation type="journal article" date="2019" name="Nat. Ecol. Evol.">
        <title>Megaphylogeny resolves global patterns of mushroom evolution.</title>
        <authorList>
            <person name="Varga T."/>
            <person name="Krizsan K."/>
            <person name="Foldi C."/>
            <person name="Dima B."/>
            <person name="Sanchez-Garcia M."/>
            <person name="Sanchez-Ramirez S."/>
            <person name="Szollosi G.J."/>
            <person name="Szarkandi J.G."/>
            <person name="Papp V."/>
            <person name="Albert L."/>
            <person name="Andreopoulos W."/>
            <person name="Angelini C."/>
            <person name="Antonin V."/>
            <person name="Barry K.W."/>
            <person name="Bougher N.L."/>
            <person name="Buchanan P."/>
            <person name="Buyck B."/>
            <person name="Bense V."/>
            <person name="Catcheside P."/>
            <person name="Chovatia M."/>
            <person name="Cooper J."/>
            <person name="Damon W."/>
            <person name="Desjardin D."/>
            <person name="Finy P."/>
            <person name="Geml J."/>
            <person name="Haridas S."/>
            <person name="Hughes K."/>
            <person name="Justo A."/>
            <person name="Karasinski D."/>
            <person name="Kautmanova I."/>
            <person name="Kiss B."/>
            <person name="Kocsube S."/>
            <person name="Kotiranta H."/>
            <person name="LaButti K.M."/>
            <person name="Lechner B.E."/>
            <person name="Liimatainen K."/>
            <person name="Lipzen A."/>
            <person name="Lukacs Z."/>
            <person name="Mihaltcheva S."/>
            <person name="Morgado L.N."/>
            <person name="Niskanen T."/>
            <person name="Noordeloos M.E."/>
            <person name="Ohm R.A."/>
            <person name="Ortiz-Santana B."/>
            <person name="Ovrebo C."/>
            <person name="Racz N."/>
            <person name="Riley R."/>
            <person name="Savchenko A."/>
            <person name="Shiryaev A."/>
            <person name="Soop K."/>
            <person name="Spirin V."/>
            <person name="Szebenyi C."/>
            <person name="Tomsovsky M."/>
            <person name="Tulloss R.E."/>
            <person name="Uehling J."/>
            <person name="Grigoriev I.V."/>
            <person name="Vagvolgyi C."/>
            <person name="Papp T."/>
            <person name="Martin F.M."/>
            <person name="Miettinen O."/>
            <person name="Hibbett D.S."/>
            <person name="Nagy L.G."/>
        </authorList>
    </citation>
    <scope>NUCLEOTIDE SEQUENCE [LARGE SCALE GENOMIC DNA]</scope>
    <source>
        <strain evidence="7 8">CBS 309.79</strain>
    </source>
</reference>
<protein>
    <recommendedName>
        <fullName evidence="6">CSN8/PSMD8/EIF3K domain-containing protein</fullName>
    </recommendedName>
</protein>
<evidence type="ECO:0000256" key="4">
    <source>
        <dbReference type="ARBA" id="ARBA00022790"/>
    </source>
</evidence>
<organism evidence="7 8">
    <name type="scientific">Pterulicium gracile</name>
    <dbReference type="NCBI Taxonomy" id="1884261"/>
    <lineage>
        <taxon>Eukaryota</taxon>
        <taxon>Fungi</taxon>
        <taxon>Dikarya</taxon>
        <taxon>Basidiomycota</taxon>
        <taxon>Agaricomycotina</taxon>
        <taxon>Agaricomycetes</taxon>
        <taxon>Agaricomycetidae</taxon>
        <taxon>Agaricales</taxon>
        <taxon>Pleurotineae</taxon>
        <taxon>Pterulaceae</taxon>
        <taxon>Pterulicium</taxon>
    </lineage>
</organism>
<name>A0A5C3QP28_9AGAR</name>